<evidence type="ECO:0000313" key="4">
    <source>
        <dbReference type="EMBL" id="ADL01946.1"/>
    </source>
</evidence>
<feature type="compositionally biased region" description="Low complexity" evidence="2">
    <location>
        <begin position="138"/>
        <end position="147"/>
    </location>
</feature>
<evidence type="ECO:0000313" key="5">
    <source>
        <dbReference type="Proteomes" id="UP000002696"/>
    </source>
</evidence>
<protein>
    <submittedName>
        <fullName evidence="4">Uncharacterized protein</fullName>
    </submittedName>
</protein>
<feature type="coiled-coil region" evidence="1">
    <location>
        <begin position="43"/>
        <end position="72"/>
    </location>
</feature>
<dbReference type="RefSeq" id="WP_013270047.1">
    <property type="nucleotide sequence ID" value="NC_014375.1"/>
</dbReference>
<feature type="region of interest" description="Disordered" evidence="2">
    <location>
        <begin position="138"/>
        <end position="158"/>
    </location>
</feature>
<dbReference type="InParanoid" id="D9QLQ2"/>
<dbReference type="BioCyc" id="BSUB633149:G1GM8-2644-MONOMER"/>
<organism evidence="4 5">
    <name type="scientific">Brevundimonas subvibrioides (strain ATCC 15264 / DSM 4735 / LMG 14903 / NBRC 16000 / CB 81)</name>
    <name type="common">Caulobacter subvibrioides</name>
    <dbReference type="NCBI Taxonomy" id="633149"/>
    <lineage>
        <taxon>Bacteria</taxon>
        <taxon>Pseudomonadati</taxon>
        <taxon>Pseudomonadota</taxon>
        <taxon>Alphaproteobacteria</taxon>
        <taxon>Caulobacterales</taxon>
        <taxon>Caulobacteraceae</taxon>
        <taxon>Brevundimonas</taxon>
    </lineage>
</organism>
<evidence type="ECO:0000256" key="2">
    <source>
        <dbReference type="SAM" id="MobiDB-lite"/>
    </source>
</evidence>
<proteinExistence type="predicted"/>
<accession>D9QLQ2</accession>
<evidence type="ECO:0000256" key="3">
    <source>
        <dbReference type="SAM" id="Phobius"/>
    </source>
</evidence>
<keyword evidence="3" id="KW-0472">Membrane</keyword>
<keyword evidence="1" id="KW-0175">Coiled coil</keyword>
<feature type="transmembrane region" description="Helical" evidence="3">
    <location>
        <begin position="16"/>
        <end position="38"/>
    </location>
</feature>
<dbReference type="STRING" id="633149.Bresu_2639"/>
<reference evidence="5" key="1">
    <citation type="journal article" date="2011" name="J. Bacteriol.">
        <title>Genome sequences of eight morphologically diverse alphaproteobacteria.</title>
        <authorList>
            <consortium name="US DOE Joint Genome Institute"/>
            <person name="Brown P.J."/>
            <person name="Kysela D.T."/>
            <person name="Buechlein A."/>
            <person name="Hemmerich C."/>
            <person name="Brun Y.V."/>
        </authorList>
    </citation>
    <scope>NUCLEOTIDE SEQUENCE [LARGE SCALE GENOMIC DNA]</scope>
    <source>
        <strain evidence="5">ATCC 15264 / DSM 4735 / LMG 14903 / NBRC 16000 / CB 81</strain>
    </source>
</reference>
<dbReference type="EMBL" id="CP002102">
    <property type="protein sequence ID" value="ADL01946.1"/>
    <property type="molecule type" value="Genomic_DNA"/>
</dbReference>
<dbReference type="HOGENOM" id="CLU_1764530_0_0_5"/>
<keyword evidence="5" id="KW-1185">Reference proteome</keyword>
<sequence length="158" mass="16793">MRALTLPAVIRTLTPLGWIAGIVVVLAATGLVLGGLGFRWDPFDLARRRLEAAELSMARAEAEAAARSAEAQAQADQVTRLDAALHTLRSLDRATTLSIQEARTADDADLPLATDRADRLRDHDRELCRIAPDLAGCAAAPDPAGAGEPTVRRLPAAR</sequence>
<keyword evidence="3" id="KW-0812">Transmembrane</keyword>
<name>D9QLQ2_BRESC</name>
<keyword evidence="3" id="KW-1133">Transmembrane helix</keyword>
<dbReference type="AlphaFoldDB" id="D9QLQ2"/>
<gene>
    <name evidence="4" type="ordered locus">Bresu_2639</name>
</gene>
<evidence type="ECO:0000256" key="1">
    <source>
        <dbReference type="SAM" id="Coils"/>
    </source>
</evidence>
<dbReference type="Proteomes" id="UP000002696">
    <property type="component" value="Chromosome"/>
</dbReference>
<dbReference type="KEGG" id="bsb:Bresu_2639"/>